<dbReference type="PRINTS" id="PR00252">
    <property type="entry name" value="NRIONCHANNEL"/>
</dbReference>
<accession>A0A210QIP1</accession>
<name>A0A210QIP1_MIZYE</name>
<reference evidence="3 4" key="1">
    <citation type="journal article" date="2017" name="Nat. Ecol. Evol.">
        <title>Scallop genome provides insights into evolution of bilaterian karyotype and development.</title>
        <authorList>
            <person name="Wang S."/>
            <person name="Zhang J."/>
            <person name="Jiao W."/>
            <person name="Li J."/>
            <person name="Xun X."/>
            <person name="Sun Y."/>
            <person name="Guo X."/>
            <person name="Huan P."/>
            <person name="Dong B."/>
            <person name="Zhang L."/>
            <person name="Hu X."/>
            <person name="Sun X."/>
            <person name="Wang J."/>
            <person name="Zhao C."/>
            <person name="Wang Y."/>
            <person name="Wang D."/>
            <person name="Huang X."/>
            <person name="Wang R."/>
            <person name="Lv J."/>
            <person name="Li Y."/>
            <person name="Zhang Z."/>
            <person name="Liu B."/>
            <person name="Lu W."/>
            <person name="Hui Y."/>
            <person name="Liang J."/>
            <person name="Zhou Z."/>
            <person name="Hou R."/>
            <person name="Li X."/>
            <person name="Liu Y."/>
            <person name="Li H."/>
            <person name="Ning X."/>
            <person name="Lin Y."/>
            <person name="Zhao L."/>
            <person name="Xing Q."/>
            <person name="Dou J."/>
            <person name="Li Y."/>
            <person name="Mao J."/>
            <person name="Guo H."/>
            <person name="Dou H."/>
            <person name="Li T."/>
            <person name="Mu C."/>
            <person name="Jiang W."/>
            <person name="Fu Q."/>
            <person name="Fu X."/>
            <person name="Miao Y."/>
            <person name="Liu J."/>
            <person name="Yu Q."/>
            <person name="Li R."/>
            <person name="Liao H."/>
            <person name="Li X."/>
            <person name="Kong Y."/>
            <person name="Jiang Z."/>
            <person name="Chourrout D."/>
            <person name="Li R."/>
            <person name="Bao Z."/>
        </authorList>
    </citation>
    <scope>NUCLEOTIDE SEQUENCE [LARGE SCALE GENOMIC DNA]</scope>
    <source>
        <strain evidence="3 4">PY_sf001</strain>
    </source>
</reference>
<proteinExistence type="predicted"/>
<dbReference type="InterPro" id="IPR036734">
    <property type="entry name" value="Neur_chan_lig-bd_sf"/>
</dbReference>
<dbReference type="OrthoDB" id="6156692at2759"/>
<dbReference type="STRING" id="6573.A0A210QIP1"/>
<evidence type="ECO:0000313" key="4">
    <source>
        <dbReference type="Proteomes" id="UP000242188"/>
    </source>
</evidence>
<dbReference type="InterPro" id="IPR006202">
    <property type="entry name" value="Neur_chan_lig-bd"/>
</dbReference>
<protein>
    <submittedName>
        <fullName evidence="3">Neuronal acetylcholine receptor subunit alpha-5</fullName>
    </submittedName>
</protein>
<dbReference type="SUPFAM" id="SSF63712">
    <property type="entry name" value="Nicotinic receptor ligand binding domain-like"/>
    <property type="match status" value="1"/>
</dbReference>
<dbReference type="GO" id="GO:0005230">
    <property type="term" value="F:extracellular ligand-gated monoatomic ion channel activity"/>
    <property type="evidence" value="ECO:0007669"/>
    <property type="project" value="InterPro"/>
</dbReference>
<dbReference type="GO" id="GO:0016020">
    <property type="term" value="C:membrane"/>
    <property type="evidence" value="ECO:0007669"/>
    <property type="project" value="InterPro"/>
</dbReference>
<feature type="chain" id="PRO_5013324251" evidence="1">
    <location>
        <begin position="18"/>
        <end position="181"/>
    </location>
</feature>
<dbReference type="EMBL" id="NEDP02003449">
    <property type="protein sequence ID" value="OWF48658.1"/>
    <property type="molecule type" value="Genomic_DNA"/>
</dbReference>
<dbReference type="GO" id="GO:0004888">
    <property type="term" value="F:transmembrane signaling receptor activity"/>
    <property type="evidence" value="ECO:0007669"/>
    <property type="project" value="InterPro"/>
</dbReference>
<dbReference type="Proteomes" id="UP000242188">
    <property type="component" value="Unassembled WGS sequence"/>
</dbReference>
<dbReference type="Pfam" id="PF02931">
    <property type="entry name" value="Neur_chan_LBD"/>
    <property type="match status" value="1"/>
</dbReference>
<keyword evidence="4" id="KW-1185">Reference proteome</keyword>
<comment type="caution">
    <text evidence="3">The sequence shown here is derived from an EMBL/GenBank/DDBJ whole genome shotgun (WGS) entry which is preliminary data.</text>
</comment>
<organism evidence="3 4">
    <name type="scientific">Mizuhopecten yessoensis</name>
    <name type="common">Japanese scallop</name>
    <name type="synonym">Patinopecten yessoensis</name>
    <dbReference type="NCBI Taxonomy" id="6573"/>
    <lineage>
        <taxon>Eukaryota</taxon>
        <taxon>Metazoa</taxon>
        <taxon>Spiralia</taxon>
        <taxon>Lophotrochozoa</taxon>
        <taxon>Mollusca</taxon>
        <taxon>Bivalvia</taxon>
        <taxon>Autobranchia</taxon>
        <taxon>Pteriomorphia</taxon>
        <taxon>Pectinida</taxon>
        <taxon>Pectinoidea</taxon>
        <taxon>Pectinidae</taxon>
        <taxon>Mizuhopecten</taxon>
    </lineage>
</organism>
<dbReference type="CDD" id="cd18989">
    <property type="entry name" value="LGIC_ECD_cation"/>
    <property type="match status" value="1"/>
</dbReference>
<evidence type="ECO:0000256" key="1">
    <source>
        <dbReference type="SAM" id="SignalP"/>
    </source>
</evidence>
<feature type="signal peptide" evidence="1">
    <location>
        <begin position="1"/>
        <end position="17"/>
    </location>
</feature>
<feature type="domain" description="Neurotransmitter-gated ion-channel ligand-binding" evidence="2">
    <location>
        <begin position="25"/>
        <end position="164"/>
    </location>
</feature>
<evidence type="ECO:0000313" key="3">
    <source>
        <dbReference type="EMBL" id="OWF48658.1"/>
    </source>
</evidence>
<dbReference type="Gene3D" id="2.70.170.10">
    <property type="entry name" value="Neurotransmitter-gated ion-channel ligand-binding domain"/>
    <property type="match status" value="1"/>
</dbReference>
<keyword evidence="1" id="KW-0732">Signal</keyword>
<dbReference type="PANTHER" id="PTHR18945">
    <property type="entry name" value="NEUROTRANSMITTER GATED ION CHANNEL"/>
    <property type="match status" value="1"/>
</dbReference>
<dbReference type="AlphaFoldDB" id="A0A210QIP1"/>
<evidence type="ECO:0000259" key="2">
    <source>
        <dbReference type="Pfam" id="PF02931"/>
    </source>
</evidence>
<gene>
    <name evidence="3" type="ORF">KP79_PYT06366</name>
</gene>
<dbReference type="InterPro" id="IPR006201">
    <property type="entry name" value="Neur_channel"/>
</dbReference>
<sequence>MELYIIVLSVLFVGVHAGSYNNMAKLHTDLLSDYSRNIRPIENQNNQMSITFIHSLSNFQSFDAVTGRLTCLLTIYLAWTDEKLRWTPANYGNVEKAYFAKSQVWTPDVVLASGVDSLSFTVTTSVTVTNYGYASAIAADVVTSICTPDITYYPYDVHNCSLLFIASDPYTLVDLTLFSRS</sequence>
<keyword evidence="3" id="KW-0675">Receptor</keyword>